<accession>A0A0R2PR87</accession>
<organism evidence="1 2">
    <name type="scientific">SAR86 cluster bacterium BACL1 MAG-120920-bin57</name>
    <dbReference type="NCBI Taxonomy" id="1655571"/>
    <lineage>
        <taxon>Bacteria</taxon>
        <taxon>Pseudomonadati</taxon>
        <taxon>Pseudomonadota</taxon>
        <taxon>Gammaproteobacteria</taxon>
        <taxon>SAR86 cluster</taxon>
    </lineage>
</organism>
<dbReference type="Pfam" id="PF00873">
    <property type="entry name" value="ACR_tran"/>
    <property type="match status" value="1"/>
</dbReference>
<sequence length="112" mass="12601">MLVFIFLSGIFSLNTVSRQENPELAERWASIQTVYPGASPLRMETQVLEPLEAKLREIYELGEIISFAQQGFSTTVMEIKDEVSPGPSIEQVWSQVQDKLDQSSFLLPPGIK</sequence>
<gene>
    <name evidence="1" type="ORF">ABR63_07320</name>
</gene>
<dbReference type="GO" id="GO:0005886">
    <property type="term" value="C:plasma membrane"/>
    <property type="evidence" value="ECO:0007669"/>
    <property type="project" value="TreeGrafter"/>
</dbReference>
<dbReference type="Proteomes" id="UP000050874">
    <property type="component" value="Unassembled WGS sequence"/>
</dbReference>
<dbReference type="PANTHER" id="PTHR32063:SF18">
    <property type="entry name" value="CATION EFFLUX SYSTEM PROTEIN"/>
    <property type="match status" value="1"/>
</dbReference>
<protein>
    <submittedName>
        <fullName evidence="1">Uncharacterized protein</fullName>
    </submittedName>
</protein>
<evidence type="ECO:0000313" key="1">
    <source>
        <dbReference type="EMBL" id="KRO37386.1"/>
    </source>
</evidence>
<dbReference type="EMBL" id="LIAV01000422">
    <property type="protein sequence ID" value="KRO37386.1"/>
    <property type="molecule type" value="Genomic_DNA"/>
</dbReference>
<comment type="caution">
    <text evidence="1">The sequence shown here is derived from an EMBL/GenBank/DDBJ whole genome shotgun (WGS) entry which is preliminary data.</text>
</comment>
<evidence type="ECO:0000313" key="2">
    <source>
        <dbReference type="Proteomes" id="UP000050874"/>
    </source>
</evidence>
<dbReference type="GO" id="GO:0042910">
    <property type="term" value="F:xenobiotic transmembrane transporter activity"/>
    <property type="evidence" value="ECO:0007669"/>
    <property type="project" value="TreeGrafter"/>
</dbReference>
<dbReference type="SUPFAM" id="SSF82693">
    <property type="entry name" value="Multidrug efflux transporter AcrB pore domain, PN1, PN2, PC1 and PC2 subdomains"/>
    <property type="match status" value="1"/>
</dbReference>
<dbReference type="Gene3D" id="1.20.1640.10">
    <property type="entry name" value="Multidrug efflux transporter AcrB transmembrane domain"/>
    <property type="match status" value="1"/>
</dbReference>
<reference evidence="2" key="1">
    <citation type="submission" date="2015-10" db="EMBL/GenBank/DDBJ databases">
        <title>Metagenome-Assembled Genomes uncover a global brackish microbiome.</title>
        <authorList>
            <person name="Hugerth L.W."/>
            <person name="Larsson J."/>
            <person name="Alneberg J."/>
            <person name="Lindh M.V."/>
            <person name="Legrand C."/>
            <person name="Pinhassi J."/>
            <person name="Andersson A."/>
        </authorList>
    </citation>
    <scope>NUCLEOTIDE SEQUENCE [LARGE SCALE GENOMIC DNA]</scope>
</reference>
<dbReference type="AlphaFoldDB" id="A0A0R2PR87"/>
<proteinExistence type="predicted"/>
<dbReference type="InterPro" id="IPR001036">
    <property type="entry name" value="Acrflvin-R"/>
</dbReference>
<name>A0A0R2PR87_9GAMM</name>
<dbReference type="Gene3D" id="3.30.70.1430">
    <property type="entry name" value="Multidrug efflux transporter AcrB pore domain"/>
    <property type="match status" value="1"/>
</dbReference>
<dbReference type="PANTHER" id="PTHR32063">
    <property type="match status" value="1"/>
</dbReference>
<feature type="non-terminal residue" evidence="1">
    <location>
        <position position="112"/>
    </location>
</feature>